<dbReference type="PANTHER" id="PTHR11559">
    <property type="entry name" value="CARBOXYLESTERASE"/>
    <property type="match status" value="1"/>
</dbReference>
<dbReference type="InterPro" id="IPR050309">
    <property type="entry name" value="Type-B_Carboxylest/Lipase"/>
</dbReference>
<feature type="chain" id="PRO_5044997149" description="Carboxylic ester hydrolase" evidence="3">
    <location>
        <begin position="23"/>
        <end position="455"/>
    </location>
</feature>
<dbReference type="EMBL" id="JBFTWV010000054">
    <property type="protein sequence ID" value="KAL2793652.1"/>
    <property type="molecule type" value="Genomic_DNA"/>
</dbReference>
<dbReference type="Gene3D" id="3.40.50.1820">
    <property type="entry name" value="alpha/beta hydrolase"/>
    <property type="match status" value="2"/>
</dbReference>
<dbReference type="GO" id="GO:0016787">
    <property type="term" value="F:hydrolase activity"/>
    <property type="evidence" value="ECO:0007669"/>
    <property type="project" value="UniProtKB-KW"/>
</dbReference>
<name>A0ABR4G3P7_9EURO</name>
<evidence type="ECO:0000256" key="2">
    <source>
        <dbReference type="ARBA" id="ARBA00022801"/>
    </source>
</evidence>
<comment type="similarity">
    <text evidence="1 3">Belongs to the type-B carboxylesterase/lipase family.</text>
</comment>
<dbReference type="EC" id="3.1.1.-" evidence="3"/>
<reference evidence="5 6" key="1">
    <citation type="submission" date="2024-07" db="EMBL/GenBank/DDBJ databases">
        <title>Section-level genome sequencing and comparative genomics of Aspergillus sections Usti and Cavernicolus.</title>
        <authorList>
            <consortium name="Lawrence Berkeley National Laboratory"/>
            <person name="Nybo J.L."/>
            <person name="Vesth T.C."/>
            <person name="Theobald S."/>
            <person name="Frisvad J.C."/>
            <person name="Larsen T.O."/>
            <person name="Kjaerboelling I."/>
            <person name="Rothschild-Mancinelli K."/>
            <person name="Lyhne E.K."/>
            <person name="Kogle M.E."/>
            <person name="Barry K."/>
            <person name="Clum A."/>
            <person name="Na H."/>
            <person name="Ledsgaard L."/>
            <person name="Lin J."/>
            <person name="Lipzen A."/>
            <person name="Kuo A."/>
            <person name="Riley R."/>
            <person name="Mondo S."/>
            <person name="Labutti K."/>
            <person name="Haridas S."/>
            <person name="Pangalinan J."/>
            <person name="Salamov A.A."/>
            <person name="Simmons B.A."/>
            <person name="Magnuson J.K."/>
            <person name="Chen J."/>
            <person name="Drula E."/>
            <person name="Henrissat B."/>
            <person name="Wiebenga A."/>
            <person name="Lubbers R.J."/>
            <person name="Gomes A.C."/>
            <person name="Makela M.R."/>
            <person name="Stajich J."/>
            <person name="Grigoriev I.V."/>
            <person name="Mortensen U.H."/>
            <person name="De Vries R.P."/>
            <person name="Baker S.E."/>
            <person name="Andersen M.R."/>
        </authorList>
    </citation>
    <scope>NUCLEOTIDE SEQUENCE [LARGE SCALE GENOMIC DNA]</scope>
    <source>
        <strain evidence="5 6">CBS 209.92</strain>
    </source>
</reference>
<organism evidence="5 6">
    <name type="scientific">Aspergillus keveii</name>
    <dbReference type="NCBI Taxonomy" id="714993"/>
    <lineage>
        <taxon>Eukaryota</taxon>
        <taxon>Fungi</taxon>
        <taxon>Dikarya</taxon>
        <taxon>Ascomycota</taxon>
        <taxon>Pezizomycotina</taxon>
        <taxon>Eurotiomycetes</taxon>
        <taxon>Eurotiomycetidae</taxon>
        <taxon>Eurotiales</taxon>
        <taxon>Aspergillaceae</taxon>
        <taxon>Aspergillus</taxon>
        <taxon>Aspergillus subgen. Nidulantes</taxon>
    </lineage>
</organism>
<evidence type="ECO:0000256" key="3">
    <source>
        <dbReference type="RuleBase" id="RU361235"/>
    </source>
</evidence>
<comment type="caution">
    <text evidence="5">The sequence shown here is derived from an EMBL/GenBank/DDBJ whole genome shotgun (WGS) entry which is preliminary data.</text>
</comment>
<sequence>MAGSRCLVLLTLCALFMASAHASELCVQTSTGQICGAYVDSIRSVRGFLGIPYAEAPVGDLRWAPPKARKSSQVDATSFGASCPQGRNNAPNISEDCLSLNIWTPSSKRLSRPAAVMLYIHGGSYTMGAGSENNLNGLNIVRDHEGVIVVTINYRLGVFGFPNAPGIPDGKQNVGLLDQRLAVQWVSSNIRRFGGDPERIMLFGESAGAASVDLYTYAYHAAPLVHAAVLQSGTTNLLLANDPSYQSWSSLANSVSCNPADLVCMRRVSVDEILAGLGSNASAFVPVVDETVVFSNYTERAGQGKMAKIPMLIGSNSDELPGVPLITHTVFTCPARQAAEYRVENNLPVWVYMYHGNWTGIGAFHASDVPMIFGTYGSPAPGQAQASKYMQSAWVSFAQNPYSLETMYHWPFYKDGKMVDLAPGNRRLPDFTSTAWIGLVCGGMPISRSSIALGV</sequence>
<protein>
    <recommendedName>
        <fullName evidence="3">Carboxylic ester hydrolase</fullName>
        <ecNumber evidence="3">3.1.1.-</ecNumber>
    </recommendedName>
</protein>
<feature type="signal peptide" evidence="3">
    <location>
        <begin position="1"/>
        <end position="22"/>
    </location>
</feature>
<evidence type="ECO:0000256" key="1">
    <source>
        <dbReference type="ARBA" id="ARBA00005964"/>
    </source>
</evidence>
<dbReference type="InterPro" id="IPR002018">
    <property type="entry name" value="CarbesteraseB"/>
</dbReference>
<dbReference type="Pfam" id="PF00135">
    <property type="entry name" value="COesterase"/>
    <property type="match status" value="1"/>
</dbReference>
<accession>A0ABR4G3P7</accession>
<evidence type="ECO:0000313" key="6">
    <source>
        <dbReference type="Proteomes" id="UP001610563"/>
    </source>
</evidence>
<evidence type="ECO:0000313" key="5">
    <source>
        <dbReference type="EMBL" id="KAL2793652.1"/>
    </source>
</evidence>
<dbReference type="InterPro" id="IPR029058">
    <property type="entry name" value="AB_hydrolase_fold"/>
</dbReference>
<dbReference type="SUPFAM" id="SSF53474">
    <property type="entry name" value="alpha/beta-Hydrolases"/>
    <property type="match status" value="1"/>
</dbReference>
<evidence type="ECO:0000259" key="4">
    <source>
        <dbReference type="Pfam" id="PF00135"/>
    </source>
</evidence>
<dbReference type="Proteomes" id="UP001610563">
    <property type="component" value="Unassembled WGS sequence"/>
</dbReference>
<gene>
    <name evidence="5" type="ORF">BJX66DRAFT_305434</name>
</gene>
<dbReference type="PROSITE" id="PS00122">
    <property type="entry name" value="CARBOXYLESTERASE_B_1"/>
    <property type="match status" value="1"/>
</dbReference>
<feature type="domain" description="Carboxylesterase type B" evidence="4">
    <location>
        <begin position="25"/>
        <end position="319"/>
    </location>
</feature>
<keyword evidence="3" id="KW-0732">Signal</keyword>
<keyword evidence="6" id="KW-1185">Reference proteome</keyword>
<keyword evidence="2 3" id="KW-0378">Hydrolase</keyword>
<proteinExistence type="inferred from homology"/>
<dbReference type="InterPro" id="IPR019826">
    <property type="entry name" value="Carboxylesterase_B_AS"/>
</dbReference>